<evidence type="ECO:0000256" key="5">
    <source>
        <dbReference type="ARBA" id="ARBA00022741"/>
    </source>
</evidence>
<evidence type="ECO:0000259" key="9">
    <source>
        <dbReference type="SMART" id="SM00911"/>
    </source>
</evidence>
<keyword evidence="11" id="KW-1185">Reference proteome</keyword>
<organism evidence="10 11">
    <name type="scientific">Henriciella pelagia</name>
    <dbReference type="NCBI Taxonomy" id="1977912"/>
    <lineage>
        <taxon>Bacteria</taxon>
        <taxon>Pseudomonadati</taxon>
        <taxon>Pseudomonadota</taxon>
        <taxon>Alphaproteobacteria</taxon>
        <taxon>Hyphomonadales</taxon>
        <taxon>Hyphomonadaceae</taxon>
        <taxon>Henriciella</taxon>
    </lineage>
</organism>
<evidence type="ECO:0000256" key="4">
    <source>
        <dbReference type="ARBA" id="ARBA00022679"/>
    </source>
</evidence>
<keyword evidence="6" id="KW-0418">Kinase</keyword>
<evidence type="ECO:0000259" key="8">
    <source>
        <dbReference type="SMART" id="SM00065"/>
    </source>
</evidence>
<evidence type="ECO:0000256" key="3">
    <source>
        <dbReference type="ARBA" id="ARBA00022553"/>
    </source>
</evidence>
<dbReference type="InterPro" id="IPR013656">
    <property type="entry name" value="PAS_4"/>
</dbReference>
<dbReference type="SMART" id="SM00065">
    <property type="entry name" value="GAF"/>
    <property type="match status" value="1"/>
</dbReference>
<dbReference type="Gene3D" id="3.30.565.10">
    <property type="entry name" value="Histidine kinase-like ATPase, C-terminal domain"/>
    <property type="match status" value="1"/>
</dbReference>
<dbReference type="PANTHER" id="PTHR41523:SF7">
    <property type="entry name" value="HISTIDINE KINASE"/>
    <property type="match status" value="1"/>
</dbReference>
<dbReference type="Pfam" id="PF07536">
    <property type="entry name" value="HWE_HK"/>
    <property type="match status" value="1"/>
</dbReference>
<dbReference type="Pfam" id="PF08448">
    <property type="entry name" value="PAS_4"/>
    <property type="match status" value="1"/>
</dbReference>
<dbReference type="InterPro" id="IPR003018">
    <property type="entry name" value="GAF"/>
</dbReference>
<sequence length="498" mass="54309">MPHDHARAVPLKPGASAPAEGPNAYSSLFDHSLDCVKLIDRDGRLMRINQCGCTALEICDPADAVGKSYFEFWSGTDAKNARAAAEEAARTGAARFTGTYIQPSGKFSVWDEVLTSIRSASGDLTGYLIISRDITELTKGLNQHDALARLGALALGDGEFDDFLQTLTETLSDVLNCPLAKVLQFADEGDHLNLKAGVGWNPGLVGKAQVGVDRDSQAGYTLMVNRPVIVADLETEERFSGPLLLRQHKVRSGLSVVIPGEESRPFGVLGVHAQGLLQFTRMDADFLQSVAHLISARWRQHCARRDQLILMREMSHRSGNLLQVADSIFRQSLRFTSDIEAVKQNYSARLGSMARSSMALAKSGWSKISLHTLASETLSPFGDAIQVSGRDIVVEGELAFDLSMIWHELATNSAKYGALKSLEGEVRLSWSVVRHAEGQVLEIEWHDTSPPCSDTTGGGFGSRLIRQLVELKRKGTIEIVETPHYACKLSVPLLKGKD</sequence>
<dbReference type="SMART" id="SM00911">
    <property type="entry name" value="HWE_HK"/>
    <property type="match status" value="1"/>
</dbReference>
<proteinExistence type="predicted"/>
<dbReference type="Pfam" id="PF01590">
    <property type="entry name" value="GAF"/>
    <property type="match status" value="1"/>
</dbReference>
<accession>A0ABQ1JWY9</accession>
<comment type="catalytic activity">
    <reaction evidence="1">
        <text>ATP + protein L-histidine = ADP + protein N-phospho-L-histidine.</text>
        <dbReference type="EC" id="2.7.13.3"/>
    </reaction>
</comment>
<dbReference type="SUPFAM" id="SSF55781">
    <property type="entry name" value="GAF domain-like"/>
    <property type="match status" value="1"/>
</dbReference>
<dbReference type="Gene3D" id="3.30.450.20">
    <property type="entry name" value="PAS domain"/>
    <property type="match status" value="1"/>
</dbReference>
<dbReference type="SUPFAM" id="SSF55785">
    <property type="entry name" value="PYP-like sensor domain (PAS domain)"/>
    <property type="match status" value="1"/>
</dbReference>
<evidence type="ECO:0000313" key="11">
    <source>
        <dbReference type="Proteomes" id="UP000628854"/>
    </source>
</evidence>
<feature type="domain" description="Signal transduction histidine kinase HWE region" evidence="9">
    <location>
        <begin position="313"/>
        <end position="391"/>
    </location>
</feature>
<dbReference type="InterPro" id="IPR011102">
    <property type="entry name" value="Sig_transdc_His_kinase_HWE"/>
</dbReference>
<dbReference type="InterPro" id="IPR029016">
    <property type="entry name" value="GAF-like_dom_sf"/>
</dbReference>
<evidence type="ECO:0000256" key="2">
    <source>
        <dbReference type="ARBA" id="ARBA00012438"/>
    </source>
</evidence>
<evidence type="ECO:0000256" key="1">
    <source>
        <dbReference type="ARBA" id="ARBA00000085"/>
    </source>
</evidence>
<dbReference type="EMBL" id="BMKF01000002">
    <property type="protein sequence ID" value="GGB77843.1"/>
    <property type="molecule type" value="Genomic_DNA"/>
</dbReference>
<protein>
    <recommendedName>
        <fullName evidence="2">histidine kinase</fullName>
        <ecNumber evidence="2">2.7.13.3</ecNumber>
    </recommendedName>
</protein>
<dbReference type="Gene3D" id="3.30.450.40">
    <property type="match status" value="1"/>
</dbReference>
<keyword evidence="3" id="KW-0597">Phosphoprotein</keyword>
<evidence type="ECO:0000256" key="7">
    <source>
        <dbReference type="ARBA" id="ARBA00022840"/>
    </source>
</evidence>
<gene>
    <name evidence="10" type="ORF">GCM10011503_28270</name>
</gene>
<name>A0ABQ1JWY9_9PROT</name>
<dbReference type="EC" id="2.7.13.3" evidence="2"/>
<keyword evidence="7" id="KW-0067">ATP-binding</keyword>
<feature type="domain" description="GAF" evidence="8">
    <location>
        <begin position="159"/>
        <end position="308"/>
    </location>
</feature>
<evidence type="ECO:0000256" key="6">
    <source>
        <dbReference type="ARBA" id="ARBA00022777"/>
    </source>
</evidence>
<dbReference type="RefSeq" id="WP_084393184.1">
    <property type="nucleotide sequence ID" value="NZ_BMKF01000002.1"/>
</dbReference>
<dbReference type="PANTHER" id="PTHR41523">
    <property type="entry name" value="TWO-COMPONENT SYSTEM SENSOR PROTEIN"/>
    <property type="match status" value="1"/>
</dbReference>
<keyword evidence="5" id="KW-0547">Nucleotide-binding</keyword>
<dbReference type="InterPro" id="IPR035965">
    <property type="entry name" value="PAS-like_dom_sf"/>
</dbReference>
<evidence type="ECO:0000313" key="10">
    <source>
        <dbReference type="EMBL" id="GGB77843.1"/>
    </source>
</evidence>
<comment type="caution">
    <text evidence="10">The sequence shown here is derived from an EMBL/GenBank/DDBJ whole genome shotgun (WGS) entry which is preliminary data.</text>
</comment>
<keyword evidence="4" id="KW-0808">Transferase</keyword>
<dbReference type="NCBIfam" id="TIGR00229">
    <property type="entry name" value="sensory_box"/>
    <property type="match status" value="1"/>
</dbReference>
<reference evidence="11" key="1">
    <citation type="journal article" date="2019" name="Int. J. Syst. Evol. Microbiol.">
        <title>The Global Catalogue of Microorganisms (GCM) 10K type strain sequencing project: providing services to taxonomists for standard genome sequencing and annotation.</title>
        <authorList>
            <consortium name="The Broad Institute Genomics Platform"/>
            <consortium name="The Broad Institute Genome Sequencing Center for Infectious Disease"/>
            <person name="Wu L."/>
            <person name="Ma J."/>
        </authorList>
    </citation>
    <scope>NUCLEOTIDE SEQUENCE [LARGE SCALE GENOMIC DNA]</scope>
    <source>
        <strain evidence="11">CGMCC 1.15928</strain>
    </source>
</reference>
<dbReference type="Proteomes" id="UP000628854">
    <property type="component" value="Unassembled WGS sequence"/>
</dbReference>
<dbReference type="InterPro" id="IPR000014">
    <property type="entry name" value="PAS"/>
</dbReference>
<dbReference type="InterPro" id="IPR036890">
    <property type="entry name" value="HATPase_C_sf"/>
</dbReference>